<organism evidence="1 2">
    <name type="scientific">Cyclobacterium lianum</name>
    <dbReference type="NCBI Taxonomy" id="388280"/>
    <lineage>
        <taxon>Bacteria</taxon>
        <taxon>Pseudomonadati</taxon>
        <taxon>Bacteroidota</taxon>
        <taxon>Cytophagia</taxon>
        <taxon>Cytophagales</taxon>
        <taxon>Cyclobacteriaceae</taxon>
        <taxon>Cyclobacterium</taxon>
    </lineage>
</organism>
<evidence type="ECO:0000313" key="1">
    <source>
        <dbReference type="EMBL" id="SHM64747.1"/>
    </source>
</evidence>
<proteinExistence type="predicted"/>
<name>A0A1M7KIN6_9BACT</name>
<accession>A0A1M7KIN6</accession>
<protein>
    <recommendedName>
        <fullName evidence="3">Neutral/alkaline non-lysosomal ceramidase, N-terminal</fullName>
    </recommendedName>
</protein>
<reference evidence="1 2" key="1">
    <citation type="submission" date="2016-11" db="EMBL/GenBank/DDBJ databases">
        <authorList>
            <person name="Jaros S."/>
            <person name="Januszkiewicz K."/>
            <person name="Wedrychowicz H."/>
        </authorList>
    </citation>
    <scope>NUCLEOTIDE SEQUENCE [LARGE SCALE GENOMIC DNA]</scope>
    <source>
        <strain evidence="1 2">CGMCC 1.6102</strain>
    </source>
</reference>
<keyword evidence="2" id="KW-1185">Reference proteome</keyword>
<dbReference type="RefSeq" id="WP_073093018.1">
    <property type="nucleotide sequence ID" value="NZ_FRCY01000002.1"/>
</dbReference>
<dbReference type="OrthoDB" id="926204at2"/>
<gene>
    <name evidence="1" type="ORF">SAMN04488057_102467</name>
</gene>
<evidence type="ECO:0000313" key="2">
    <source>
        <dbReference type="Proteomes" id="UP000184513"/>
    </source>
</evidence>
<dbReference type="AlphaFoldDB" id="A0A1M7KIN6"/>
<dbReference type="STRING" id="388280.SAMN04488057_102467"/>
<evidence type="ECO:0008006" key="3">
    <source>
        <dbReference type="Google" id="ProtNLM"/>
    </source>
</evidence>
<sequence>MRRFLRISIGIVVFFLLVAVATITSVDWTPLRETTYYQETRRHLDSLSLRGSDHGVLLGGWSRENITPDAPVPLLAYRPRGDYEFVQDSSFVKTIILGNTDFKVAFINYELLIVHPELARAVSTAIRQHQLPVDHLYFTATHTHSGMGGTIPGPLSHFALGGWDQSLVNLIAGSTVKALQQAISQLDTVNVSFKKSHAGQFVSNRLIADDPVDPYLRQLIIRQENGNTASLLTYSAHATCLSSRFMGLSGDYPHYLSKKLESNHDLVLFAAGAVGSHRPKLQGNDITSVKKYANQLDSVVMHSPAAPLPLQGHAVFAGKLPVKLREPHFRISDNWRLRPWLFDWAIGNYPAHFDLVRIGNMVFISSSGEVSGVFYENWEKQAEEMGLNLMVTTFNGGYIGYITPDKYYHKALYEVRDMNFYGPYNGAYFNELVSGLIDLGSKL</sequence>
<dbReference type="EMBL" id="FRCY01000002">
    <property type="protein sequence ID" value="SHM64747.1"/>
    <property type="molecule type" value="Genomic_DNA"/>
</dbReference>
<dbReference type="Proteomes" id="UP000184513">
    <property type="component" value="Unassembled WGS sequence"/>
</dbReference>